<dbReference type="Gene3D" id="3.50.50.60">
    <property type="entry name" value="FAD/NAD(P)-binding domain"/>
    <property type="match status" value="2"/>
</dbReference>
<comment type="pathway">
    <text evidence="1 4">Carotenoid biosynthesis.</text>
</comment>
<accession>A0ABX9L9J2</accession>
<dbReference type="PRINTS" id="PR00411">
    <property type="entry name" value="PNDRDTASEI"/>
</dbReference>
<dbReference type="InterPro" id="IPR014105">
    <property type="entry name" value="Carotenoid/retinoid_OxRdtase"/>
</dbReference>
<dbReference type="EMBL" id="QFZU02000264">
    <property type="protein sequence ID" value="RGA00490.1"/>
    <property type="molecule type" value="Genomic_DNA"/>
</dbReference>
<name>A0ABX9L9J2_9ACTN</name>
<keyword evidence="2 4" id="KW-0125">Carotenoid biosynthesis</keyword>
<comment type="caution">
    <text evidence="7">The sequence shown here is derived from an EMBL/GenBank/DDBJ whole genome shotgun (WGS) entry which is preliminary data.</text>
</comment>
<comment type="similarity">
    <text evidence="4">Belongs to the carotenoid/retinoid oxidoreductase family.</text>
</comment>
<evidence type="ECO:0000256" key="5">
    <source>
        <dbReference type="SAM" id="MobiDB-lite"/>
    </source>
</evidence>
<dbReference type="InterPro" id="IPR002937">
    <property type="entry name" value="Amino_oxidase"/>
</dbReference>
<keyword evidence="8" id="KW-1185">Reference proteome</keyword>
<keyword evidence="3 4" id="KW-0560">Oxidoreductase</keyword>
<evidence type="ECO:0000313" key="8">
    <source>
        <dbReference type="Proteomes" id="UP000262538"/>
    </source>
</evidence>
<dbReference type="SUPFAM" id="SSF51905">
    <property type="entry name" value="FAD/NAD(P)-binding domain"/>
    <property type="match status" value="1"/>
</dbReference>
<dbReference type="PANTHER" id="PTHR43734:SF1">
    <property type="entry name" value="PHYTOENE DESATURASE"/>
    <property type="match status" value="1"/>
</dbReference>
<feature type="domain" description="Amine oxidase" evidence="6">
    <location>
        <begin position="70"/>
        <end position="554"/>
    </location>
</feature>
<evidence type="ECO:0000256" key="2">
    <source>
        <dbReference type="ARBA" id="ARBA00022746"/>
    </source>
</evidence>
<dbReference type="Pfam" id="PF01593">
    <property type="entry name" value="Amino_oxidase"/>
    <property type="match status" value="1"/>
</dbReference>
<feature type="compositionally biased region" description="Basic and acidic residues" evidence="5">
    <location>
        <begin position="39"/>
        <end position="54"/>
    </location>
</feature>
<dbReference type="NCBIfam" id="TIGR02734">
    <property type="entry name" value="crtI_fam"/>
    <property type="match status" value="1"/>
</dbReference>
<feature type="region of interest" description="Disordered" evidence="5">
    <location>
        <begin position="1"/>
        <end position="58"/>
    </location>
</feature>
<proteinExistence type="inferred from homology"/>
<evidence type="ECO:0000313" key="7">
    <source>
        <dbReference type="EMBL" id="RGA00490.1"/>
    </source>
</evidence>
<dbReference type="InterPro" id="IPR036188">
    <property type="entry name" value="FAD/NAD-bd_sf"/>
</dbReference>
<dbReference type="Proteomes" id="UP000262538">
    <property type="component" value="Unassembled WGS sequence"/>
</dbReference>
<evidence type="ECO:0000259" key="6">
    <source>
        <dbReference type="Pfam" id="PF01593"/>
    </source>
</evidence>
<organism evidence="7 8">
    <name type="scientific">Microbispora triticiradicis</name>
    <dbReference type="NCBI Taxonomy" id="2200763"/>
    <lineage>
        <taxon>Bacteria</taxon>
        <taxon>Bacillati</taxon>
        <taxon>Actinomycetota</taxon>
        <taxon>Actinomycetes</taxon>
        <taxon>Streptosporangiales</taxon>
        <taxon>Streptosporangiaceae</taxon>
        <taxon>Microbispora</taxon>
    </lineage>
</organism>
<sequence>MQPRGCNRADATAGVGGRENSTDGAADHGTGRRSPKRPPTTDRRSTAHDDDPQDRLVTAGGPVVVVGAGLGGLAAAMRLAGAGREVTVVEASDAPGGCCGTAALGEHRVDTGPSVLTMPGVLADAFAAAGQDMERWLPLRRLDPYYRLTFHDGSRLDVVAGADAMEDQVRELCGPAEAARYRRFRRLLGEMFEAEWGAFIDRDMTRLRALARPYALARLTALGGFRRLDRLVRSHLTDERLIRAHTFQSLYVGRSPQRALGVYAVIAHMDTVGGVYFPREGGMHAVPRAMAAAAEKAGAVLRYGVRATRIETDGAGVTAVRLDTGERLAARHAVVACDLVRAHGAPGDGLLPEEAADWRLRRPRFSPSCLVAHFALDRRPDGQAHHTLHFGREWRATFAALEAGRPQPDPSLLVTCPQNHGPDNHGPGNHGPGGAGPAVLSVLEPTANLEGGADWAALTPRLLDRMLDRLSGLGYGDLSAAPRLVFDPPAWRRRGHSAGTPFALDARFTQTAWFRPSGAARRVPGLHFAGMYTAPGVGVPPVLISGRLAAERILESTP</sequence>
<evidence type="ECO:0000256" key="1">
    <source>
        <dbReference type="ARBA" id="ARBA00004829"/>
    </source>
</evidence>
<evidence type="ECO:0000256" key="4">
    <source>
        <dbReference type="RuleBase" id="RU362075"/>
    </source>
</evidence>
<reference evidence="7 8" key="1">
    <citation type="submission" date="2018-08" db="EMBL/GenBank/DDBJ databases">
        <title>Microbispora. triticiradicis sp. nov., a novel actinomycete isolated from the root of wheat (Triticum aestivum L.)).</title>
        <authorList>
            <person name="Han C."/>
        </authorList>
    </citation>
    <scope>NUCLEOTIDE SEQUENCE [LARGE SCALE GENOMIC DNA]</scope>
    <source>
        <strain evidence="7 8">NEAU-HRDPA2-9</strain>
    </source>
</reference>
<dbReference type="PANTHER" id="PTHR43734">
    <property type="entry name" value="PHYTOENE DESATURASE"/>
    <property type="match status" value="1"/>
</dbReference>
<gene>
    <name evidence="7" type="primary">crtI</name>
    <name evidence="7" type="ORF">DI270_034495</name>
</gene>
<evidence type="ECO:0000256" key="3">
    <source>
        <dbReference type="ARBA" id="ARBA00023002"/>
    </source>
</evidence>
<protein>
    <submittedName>
        <fullName evidence="7">Phytoene desaturase</fullName>
    </submittedName>
</protein>